<keyword evidence="2" id="KW-1003">Cell membrane</keyword>
<keyword evidence="8" id="KW-1185">Reference proteome</keyword>
<accession>A0A0K8MEF9</accession>
<dbReference type="Proteomes" id="UP000036771">
    <property type="component" value="Unassembled WGS sequence"/>
</dbReference>
<dbReference type="STRING" id="1629334.Cva_00908"/>
<feature type="transmembrane region" description="Helical" evidence="6">
    <location>
        <begin position="278"/>
        <end position="297"/>
    </location>
</feature>
<dbReference type="OrthoDB" id="8477889at2"/>
<dbReference type="GO" id="GO:0015920">
    <property type="term" value="P:lipopolysaccharide transport"/>
    <property type="evidence" value="ECO:0007669"/>
    <property type="project" value="TreeGrafter"/>
</dbReference>
<evidence type="ECO:0000256" key="6">
    <source>
        <dbReference type="SAM" id="Phobius"/>
    </source>
</evidence>
<evidence type="ECO:0000256" key="5">
    <source>
        <dbReference type="ARBA" id="ARBA00023136"/>
    </source>
</evidence>
<feature type="transmembrane region" description="Helical" evidence="6">
    <location>
        <begin position="335"/>
        <end position="356"/>
    </location>
</feature>
<reference evidence="7 8" key="1">
    <citation type="submission" date="2015-03" db="EMBL/GenBank/DDBJ databases">
        <title>Caedibacter varicaedens, whole genome shotgun sequence.</title>
        <authorList>
            <person name="Suzuki H."/>
            <person name="Dapper A.L."/>
            <person name="Gibson A.K."/>
            <person name="Jackson C."/>
            <person name="Lee H."/>
            <person name="Pejaver V.R."/>
            <person name="Doak T."/>
            <person name="Lynch M."/>
        </authorList>
    </citation>
    <scope>NUCLEOTIDE SEQUENCE [LARGE SCALE GENOMIC DNA]</scope>
</reference>
<sequence>MIKILNRYVFNQLAFTTFFITVVLTTALWLTQSLRFVDIVICRGFSMTIFFKMIIFLIPDLISIVLPISTLIAILFTYNRLLTDSELIVMRASGMSNFALSLPAFSFSVVIVTFLYAINLYFLPISFQKFKDMEYEIRNNFTTYLVQPGEFTTLKGITIYVRERRRTGELRGILLHDARNQEAPFTLVAEQGLITENPDGLGITLFNGNRQQLDSKTGKPNILLFDNYTLDLSVIPEEKIERKRKPYERFLGDLLNPDVGIETPTMIKKLYAEAHQRLIIPLTVFCFTGIALAFFLQGDHNRRGRTKKIILATVFCGLLEILLIGLINLSERFNFTIFLAYGMLVLCFLGSLYMIVEKIKRVDKKT</sequence>
<comment type="subcellular location">
    <subcellularLocation>
        <location evidence="1">Cell membrane</location>
        <topology evidence="1">Multi-pass membrane protein</topology>
    </subcellularLocation>
</comment>
<dbReference type="EMBL" id="BBVC01000037">
    <property type="protein sequence ID" value="GAO98259.1"/>
    <property type="molecule type" value="Genomic_DNA"/>
</dbReference>
<dbReference type="PANTHER" id="PTHR33529">
    <property type="entry name" value="SLR0882 PROTEIN-RELATED"/>
    <property type="match status" value="1"/>
</dbReference>
<dbReference type="PANTHER" id="PTHR33529:SF6">
    <property type="entry name" value="YJGP_YJGQ FAMILY PERMEASE"/>
    <property type="match status" value="1"/>
</dbReference>
<evidence type="ECO:0000256" key="3">
    <source>
        <dbReference type="ARBA" id="ARBA00022692"/>
    </source>
</evidence>
<evidence type="ECO:0000256" key="2">
    <source>
        <dbReference type="ARBA" id="ARBA00022475"/>
    </source>
</evidence>
<dbReference type="GO" id="GO:0043190">
    <property type="term" value="C:ATP-binding cassette (ABC) transporter complex"/>
    <property type="evidence" value="ECO:0007669"/>
    <property type="project" value="InterPro"/>
</dbReference>
<comment type="caution">
    <text evidence="7">The sequence shown here is derived from an EMBL/GenBank/DDBJ whole genome shotgun (WGS) entry which is preliminary data.</text>
</comment>
<proteinExistence type="predicted"/>
<dbReference type="AlphaFoldDB" id="A0A0K8MEF9"/>
<dbReference type="Pfam" id="PF03739">
    <property type="entry name" value="LptF_LptG"/>
    <property type="match status" value="1"/>
</dbReference>
<keyword evidence="3 6" id="KW-0812">Transmembrane</keyword>
<protein>
    <submittedName>
        <fullName evidence="7">Putative permease YjgP/YjgQ family protein</fullName>
    </submittedName>
</protein>
<feature type="transmembrane region" description="Helical" evidence="6">
    <location>
        <begin position="12"/>
        <end position="30"/>
    </location>
</feature>
<evidence type="ECO:0000256" key="1">
    <source>
        <dbReference type="ARBA" id="ARBA00004651"/>
    </source>
</evidence>
<dbReference type="GO" id="GO:0055085">
    <property type="term" value="P:transmembrane transport"/>
    <property type="evidence" value="ECO:0007669"/>
    <property type="project" value="InterPro"/>
</dbReference>
<dbReference type="InterPro" id="IPR030922">
    <property type="entry name" value="LptF"/>
</dbReference>
<feature type="transmembrane region" description="Helical" evidence="6">
    <location>
        <begin position="98"/>
        <end position="123"/>
    </location>
</feature>
<organism evidence="7 8">
    <name type="scientific">Caedimonas varicaedens</name>
    <dbReference type="NCBI Taxonomy" id="1629334"/>
    <lineage>
        <taxon>Bacteria</taxon>
        <taxon>Pseudomonadati</taxon>
        <taxon>Pseudomonadota</taxon>
        <taxon>Alphaproteobacteria</taxon>
        <taxon>Holosporales</taxon>
        <taxon>Caedimonadaceae</taxon>
        <taxon>Caedimonas</taxon>
    </lineage>
</organism>
<dbReference type="InterPro" id="IPR005495">
    <property type="entry name" value="LptG/LptF_permease"/>
</dbReference>
<evidence type="ECO:0000256" key="4">
    <source>
        <dbReference type="ARBA" id="ARBA00022989"/>
    </source>
</evidence>
<feature type="transmembrane region" description="Helical" evidence="6">
    <location>
        <begin position="50"/>
        <end position="78"/>
    </location>
</feature>
<dbReference type="NCBIfam" id="TIGR04407">
    <property type="entry name" value="LptF_YjgP"/>
    <property type="match status" value="1"/>
</dbReference>
<keyword evidence="4 6" id="KW-1133">Transmembrane helix</keyword>
<feature type="transmembrane region" description="Helical" evidence="6">
    <location>
        <begin position="309"/>
        <end position="329"/>
    </location>
</feature>
<gene>
    <name evidence="7" type="ORF">Cva_00908</name>
</gene>
<evidence type="ECO:0000313" key="8">
    <source>
        <dbReference type="Proteomes" id="UP000036771"/>
    </source>
</evidence>
<keyword evidence="5 6" id="KW-0472">Membrane</keyword>
<name>A0A0K8MEF9_9PROT</name>
<evidence type="ECO:0000313" key="7">
    <source>
        <dbReference type="EMBL" id="GAO98259.1"/>
    </source>
</evidence>